<feature type="domain" description="SH3" evidence="5">
    <location>
        <begin position="195"/>
        <end position="254"/>
    </location>
</feature>
<feature type="compositionally biased region" description="Polar residues" evidence="3">
    <location>
        <begin position="140"/>
        <end position="166"/>
    </location>
</feature>
<sequence length="254" mass="28709">MTLPSPSPGELNMNLNSGTITATVIAILVVAGGAAVLFWFNRARKLSRERRENEIYLMENSVSSRDQSLLNYLFDPILKKKKGSPRTVEFTSYDGASRRDTKARLKSVMDKLFGPNNNFVQHARSTKKTTASKRTKRSVVTRNKTGTVRRTDVSPQNDLNNSSAATIQEKEEEGEYNENNADDEEEEYDVEILESPAAQDFVAFAYKAQMSDELDLEVGDYVEIFEVYPDQWCEGRRLGDEKIGVFPLQCISRN</sequence>
<feature type="compositionally biased region" description="Basic residues" evidence="3">
    <location>
        <begin position="124"/>
        <end position="139"/>
    </location>
</feature>
<dbReference type="PROSITE" id="PS50002">
    <property type="entry name" value="SH3"/>
    <property type="match status" value="1"/>
</dbReference>
<dbReference type="Proteomes" id="UP001211907">
    <property type="component" value="Unassembled WGS sequence"/>
</dbReference>
<dbReference type="AlphaFoldDB" id="A0AAD5SXT7"/>
<accession>A0AAD5SXT7</accession>
<gene>
    <name evidence="6" type="ORF">HK100_002175</name>
</gene>
<evidence type="ECO:0000259" key="5">
    <source>
        <dbReference type="PROSITE" id="PS50002"/>
    </source>
</evidence>
<organism evidence="6 7">
    <name type="scientific">Physocladia obscura</name>
    <dbReference type="NCBI Taxonomy" id="109957"/>
    <lineage>
        <taxon>Eukaryota</taxon>
        <taxon>Fungi</taxon>
        <taxon>Fungi incertae sedis</taxon>
        <taxon>Chytridiomycota</taxon>
        <taxon>Chytridiomycota incertae sedis</taxon>
        <taxon>Chytridiomycetes</taxon>
        <taxon>Chytridiales</taxon>
        <taxon>Chytriomycetaceae</taxon>
        <taxon>Physocladia</taxon>
    </lineage>
</organism>
<keyword evidence="4" id="KW-1133">Transmembrane helix</keyword>
<feature type="transmembrane region" description="Helical" evidence="4">
    <location>
        <begin position="20"/>
        <end position="40"/>
    </location>
</feature>
<keyword evidence="7" id="KW-1185">Reference proteome</keyword>
<evidence type="ECO:0000256" key="1">
    <source>
        <dbReference type="ARBA" id="ARBA00022443"/>
    </source>
</evidence>
<keyword evidence="4" id="KW-0472">Membrane</keyword>
<feature type="region of interest" description="Disordered" evidence="3">
    <location>
        <begin position="124"/>
        <end position="187"/>
    </location>
</feature>
<evidence type="ECO:0000256" key="3">
    <source>
        <dbReference type="SAM" id="MobiDB-lite"/>
    </source>
</evidence>
<feature type="compositionally biased region" description="Acidic residues" evidence="3">
    <location>
        <begin position="170"/>
        <end position="187"/>
    </location>
</feature>
<reference evidence="6" key="1">
    <citation type="submission" date="2020-05" db="EMBL/GenBank/DDBJ databases">
        <title>Phylogenomic resolution of chytrid fungi.</title>
        <authorList>
            <person name="Stajich J.E."/>
            <person name="Amses K."/>
            <person name="Simmons R."/>
            <person name="Seto K."/>
            <person name="Myers J."/>
            <person name="Bonds A."/>
            <person name="Quandt C.A."/>
            <person name="Barry K."/>
            <person name="Liu P."/>
            <person name="Grigoriev I."/>
            <person name="Longcore J.E."/>
            <person name="James T.Y."/>
        </authorList>
    </citation>
    <scope>NUCLEOTIDE SEQUENCE</scope>
    <source>
        <strain evidence="6">JEL0513</strain>
    </source>
</reference>
<dbReference type="SUPFAM" id="SSF50044">
    <property type="entry name" value="SH3-domain"/>
    <property type="match status" value="1"/>
</dbReference>
<dbReference type="InterPro" id="IPR036028">
    <property type="entry name" value="SH3-like_dom_sf"/>
</dbReference>
<name>A0AAD5SXT7_9FUNG</name>
<evidence type="ECO:0000256" key="2">
    <source>
        <dbReference type="PROSITE-ProRule" id="PRU00192"/>
    </source>
</evidence>
<proteinExistence type="predicted"/>
<comment type="caution">
    <text evidence="6">The sequence shown here is derived from an EMBL/GenBank/DDBJ whole genome shotgun (WGS) entry which is preliminary data.</text>
</comment>
<keyword evidence="4" id="KW-0812">Transmembrane</keyword>
<evidence type="ECO:0000313" key="7">
    <source>
        <dbReference type="Proteomes" id="UP001211907"/>
    </source>
</evidence>
<keyword evidence="1 2" id="KW-0728">SH3 domain</keyword>
<evidence type="ECO:0000313" key="6">
    <source>
        <dbReference type="EMBL" id="KAJ3112843.1"/>
    </source>
</evidence>
<evidence type="ECO:0000256" key="4">
    <source>
        <dbReference type="SAM" id="Phobius"/>
    </source>
</evidence>
<protein>
    <recommendedName>
        <fullName evidence="5">SH3 domain-containing protein</fullName>
    </recommendedName>
</protein>
<dbReference type="Pfam" id="PF00018">
    <property type="entry name" value="SH3_1"/>
    <property type="match status" value="1"/>
</dbReference>
<dbReference type="EMBL" id="JADGJH010001499">
    <property type="protein sequence ID" value="KAJ3112843.1"/>
    <property type="molecule type" value="Genomic_DNA"/>
</dbReference>
<dbReference type="InterPro" id="IPR001452">
    <property type="entry name" value="SH3_domain"/>
</dbReference>
<dbReference type="Gene3D" id="2.30.30.40">
    <property type="entry name" value="SH3 Domains"/>
    <property type="match status" value="1"/>
</dbReference>